<feature type="compositionally biased region" description="Basic and acidic residues" evidence="1">
    <location>
        <begin position="117"/>
        <end position="133"/>
    </location>
</feature>
<dbReference type="AlphaFoldDB" id="A0A0L9TSJ9"/>
<evidence type="ECO:0000313" key="5">
    <source>
        <dbReference type="Proteomes" id="UP000743370"/>
    </source>
</evidence>
<evidence type="ECO:0000313" key="3">
    <source>
        <dbReference type="EMBL" id="KOM33510.1"/>
    </source>
</evidence>
<dbReference type="Gramene" id="KOM33510">
    <property type="protein sequence ID" value="KOM33510"/>
    <property type="gene ID" value="LR48_Vigan01g306600"/>
</dbReference>
<feature type="region of interest" description="Disordered" evidence="1">
    <location>
        <begin position="116"/>
        <end position="159"/>
    </location>
</feature>
<reference evidence="3" key="2">
    <citation type="submission" date="2015-02" db="EMBL/GenBank/DDBJ databases">
        <authorList>
            <person name="Chooi Y.-H."/>
        </authorList>
    </citation>
    <scope>NUCLEOTIDE SEQUENCE</scope>
    <source>
        <tissue evidence="3">Seedling</tissue>
    </source>
</reference>
<dbReference type="EMBL" id="JABFOF010000001">
    <property type="protein sequence ID" value="KAG2407228.1"/>
    <property type="molecule type" value="Genomic_DNA"/>
</dbReference>
<dbReference type="EMBL" id="CM003371">
    <property type="protein sequence ID" value="KOM33510.1"/>
    <property type="molecule type" value="Genomic_DNA"/>
</dbReference>
<evidence type="ECO:0000313" key="2">
    <source>
        <dbReference type="EMBL" id="KAG2407228.1"/>
    </source>
</evidence>
<protein>
    <submittedName>
        <fullName evidence="3">Uncharacterized protein</fullName>
    </submittedName>
</protein>
<dbReference type="Proteomes" id="UP000053144">
    <property type="component" value="Chromosome 1"/>
</dbReference>
<reference evidence="2 5" key="3">
    <citation type="submission" date="2020-05" db="EMBL/GenBank/DDBJ databases">
        <title>Vigna angularis (adzuki bean) Var. LongXiaoDou No. 4 denovo assembly.</title>
        <authorList>
            <person name="Xiang H."/>
        </authorList>
    </citation>
    <scope>NUCLEOTIDE SEQUENCE [LARGE SCALE GENOMIC DNA]</scope>
    <source>
        <tissue evidence="2">Leaf</tissue>
    </source>
</reference>
<evidence type="ECO:0000256" key="1">
    <source>
        <dbReference type="SAM" id="MobiDB-lite"/>
    </source>
</evidence>
<evidence type="ECO:0000313" key="4">
    <source>
        <dbReference type="Proteomes" id="UP000053144"/>
    </source>
</evidence>
<proteinExistence type="predicted"/>
<gene>
    <name evidence="2" type="ORF">HKW66_Vig0020500</name>
    <name evidence="3" type="ORF">LR48_Vigan01g306600</name>
</gene>
<feature type="compositionally biased region" description="Polar residues" evidence="1">
    <location>
        <begin position="138"/>
        <end position="159"/>
    </location>
</feature>
<organism evidence="3 4">
    <name type="scientific">Phaseolus angularis</name>
    <name type="common">Azuki bean</name>
    <name type="synonym">Vigna angularis</name>
    <dbReference type="NCBI Taxonomy" id="3914"/>
    <lineage>
        <taxon>Eukaryota</taxon>
        <taxon>Viridiplantae</taxon>
        <taxon>Streptophyta</taxon>
        <taxon>Embryophyta</taxon>
        <taxon>Tracheophyta</taxon>
        <taxon>Spermatophyta</taxon>
        <taxon>Magnoliopsida</taxon>
        <taxon>eudicotyledons</taxon>
        <taxon>Gunneridae</taxon>
        <taxon>Pentapetalae</taxon>
        <taxon>rosids</taxon>
        <taxon>fabids</taxon>
        <taxon>Fabales</taxon>
        <taxon>Fabaceae</taxon>
        <taxon>Papilionoideae</taxon>
        <taxon>50 kb inversion clade</taxon>
        <taxon>NPAAA clade</taxon>
        <taxon>indigoferoid/millettioid clade</taxon>
        <taxon>Phaseoleae</taxon>
        <taxon>Vigna</taxon>
    </lineage>
</organism>
<dbReference type="Proteomes" id="UP000743370">
    <property type="component" value="Unassembled WGS sequence"/>
</dbReference>
<accession>A0A0L9TSJ9</accession>
<sequence length="159" mass="16978">MASYPEDQRIGKFLQGTCLTLLHLRLLHHNNFNLNINDKFFFSAILFPSSFSFHQSLYPFGTKVFPIGGPSPPAPLNAASRGDKASGDFHSEPVGISFQGEAFSLPFSKTKATAAAEGRDAGAMEGHYSEGGEFKAGGSTSMADEDQASGSSFQECGCQ</sequence>
<reference evidence="4" key="1">
    <citation type="journal article" date="2015" name="Proc. Natl. Acad. Sci. U.S.A.">
        <title>Genome sequencing of adzuki bean (Vigna angularis) provides insight into high starch and low fat accumulation and domestication.</title>
        <authorList>
            <person name="Yang K."/>
            <person name="Tian Z."/>
            <person name="Chen C."/>
            <person name="Luo L."/>
            <person name="Zhao B."/>
            <person name="Wang Z."/>
            <person name="Yu L."/>
            <person name="Li Y."/>
            <person name="Sun Y."/>
            <person name="Li W."/>
            <person name="Chen Y."/>
            <person name="Li Y."/>
            <person name="Zhang Y."/>
            <person name="Ai D."/>
            <person name="Zhao J."/>
            <person name="Shang C."/>
            <person name="Ma Y."/>
            <person name="Wu B."/>
            <person name="Wang M."/>
            <person name="Gao L."/>
            <person name="Sun D."/>
            <person name="Zhang P."/>
            <person name="Guo F."/>
            <person name="Wang W."/>
            <person name="Li Y."/>
            <person name="Wang J."/>
            <person name="Varshney R.K."/>
            <person name="Wang J."/>
            <person name="Ling H.Q."/>
            <person name="Wan P."/>
        </authorList>
    </citation>
    <scope>NUCLEOTIDE SEQUENCE</scope>
    <source>
        <strain evidence="4">cv. Jingnong 6</strain>
    </source>
</reference>
<name>A0A0L9TSJ9_PHAAN</name>